<name>A0A1A8P9E9_9TELE</name>
<feature type="non-terminal residue" evidence="1">
    <location>
        <position position="1"/>
    </location>
</feature>
<dbReference type="AlphaFoldDB" id="A0A1A8P9E9"/>
<proteinExistence type="predicted"/>
<sequence length="68" mass="8175">GVPSSWGSPIRSKLRWFWHLIGCNLRMRFFWVQHNGSKSRFYLRDYLSCGRQRPRDPARRAGEYSWSA</sequence>
<accession>A0A1A8P9E9</accession>
<organism evidence="1">
    <name type="scientific">Nothobranchius pienaari</name>
    <dbReference type="NCBI Taxonomy" id="704102"/>
    <lineage>
        <taxon>Eukaryota</taxon>
        <taxon>Metazoa</taxon>
        <taxon>Chordata</taxon>
        <taxon>Craniata</taxon>
        <taxon>Vertebrata</taxon>
        <taxon>Euteleostomi</taxon>
        <taxon>Actinopterygii</taxon>
        <taxon>Neopterygii</taxon>
        <taxon>Teleostei</taxon>
        <taxon>Neoteleostei</taxon>
        <taxon>Acanthomorphata</taxon>
        <taxon>Ovalentaria</taxon>
        <taxon>Atherinomorphae</taxon>
        <taxon>Cyprinodontiformes</taxon>
        <taxon>Nothobranchiidae</taxon>
        <taxon>Nothobranchius</taxon>
    </lineage>
</organism>
<evidence type="ECO:0000313" key="1">
    <source>
        <dbReference type="EMBL" id="SBR77901.1"/>
    </source>
</evidence>
<feature type="non-terminal residue" evidence="1">
    <location>
        <position position="68"/>
    </location>
</feature>
<dbReference type="EMBL" id="HAEG01006902">
    <property type="protein sequence ID" value="SBR77901.1"/>
    <property type="molecule type" value="Transcribed_RNA"/>
</dbReference>
<protein>
    <submittedName>
        <fullName evidence="1">Uncharacterized protein</fullName>
    </submittedName>
</protein>
<reference evidence="1" key="2">
    <citation type="submission" date="2016-06" db="EMBL/GenBank/DDBJ databases">
        <title>The genome of a short-lived fish provides insights into sex chromosome evolution and the genetic control of aging.</title>
        <authorList>
            <person name="Reichwald K."/>
            <person name="Felder M."/>
            <person name="Petzold A."/>
            <person name="Koch P."/>
            <person name="Groth M."/>
            <person name="Platzer M."/>
        </authorList>
    </citation>
    <scope>NUCLEOTIDE SEQUENCE</scope>
    <source>
        <tissue evidence="1">Brain</tissue>
    </source>
</reference>
<reference evidence="1" key="1">
    <citation type="submission" date="2016-05" db="EMBL/GenBank/DDBJ databases">
        <authorList>
            <person name="Lavstsen T."/>
            <person name="Jespersen J.S."/>
        </authorList>
    </citation>
    <scope>NUCLEOTIDE SEQUENCE</scope>
    <source>
        <tissue evidence="1">Brain</tissue>
    </source>
</reference>
<gene>
    <name evidence="1" type="primary">Nfu_g_1_002606</name>
</gene>